<evidence type="ECO:0000256" key="5">
    <source>
        <dbReference type="ARBA" id="ARBA00023136"/>
    </source>
</evidence>
<keyword evidence="3 6" id="KW-0812">Transmembrane</keyword>
<dbReference type="PANTHER" id="PTHR30093:SF44">
    <property type="entry name" value="TYPE II SECRETION SYSTEM CORE PROTEIN G"/>
    <property type="match status" value="1"/>
</dbReference>
<dbReference type="NCBIfam" id="TIGR02532">
    <property type="entry name" value="IV_pilin_GFxxxE"/>
    <property type="match status" value="1"/>
</dbReference>
<dbReference type="GO" id="GO:0016020">
    <property type="term" value="C:membrane"/>
    <property type="evidence" value="ECO:0007669"/>
    <property type="project" value="UniProtKB-SubCell"/>
</dbReference>
<dbReference type="InterPro" id="IPR045584">
    <property type="entry name" value="Pilin-like"/>
</dbReference>
<dbReference type="OrthoDB" id="1819208at2"/>
<dbReference type="InterPro" id="IPR000983">
    <property type="entry name" value="Bac_GSPG_pilin"/>
</dbReference>
<comment type="subcellular location">
    <subcellularLocation>
        <location evidence="1">Membrane</location>
        <topology evidence="1">Single-pass membrane protein</topology>
    </subcellularLocation>
</comment>
<dbReference type="GO" id="GO:0015627">
    <property type="term" value="C:type II protein secretion system complex"/>
    <property type="evidence" value="ECO:0007669"/>
    <property type="project" value="InterPro"/>
</dbReference>
<keyword evidence="8" id="KW-1185">Reference proteome</keyword>
<dbReference type="RefSeq" id="WP_084577724.1">
    <property type="nucleotide sequence ID" value="NZ_CP155572.1"/>
</dbReference>
<evidence type="ECO:0000256" key="4">
    <source>
        <dbReference type="ARBA" id="ARBA00022989"/>
    </source>
</evidence>
<dbReference type="EMBL" id="FWXI01000022">
    <property type="protein sequence ID" value="SMD06588.1"/>
    <property type="molecule type" value="Genomic_DNA"/>
</dbReference>
<dbReference type="GO" id="GO:0015628">
    <property type="term" value="P:protein secretion by the type II secretion system"/>
    <property type="evidence" value="ECO:0007669"/>
    <property type="project" value="InterPro"/>
</dbReference>
<keyword evidence="4 6" id="KW-1133">Transmembrane helix</keyword>
<proteinExistence type="predicted"/>
<dbReference type="Gene3D" id="3.30.700.10">
    <property type="entry name" value="Glycoprotein, Type 4 Pilin"/>
    <property type="match status" value="1"/>
</dbReference>
<evidence type="ECO:0000256" key="3">
    <source>
        <dbReference type="ARBA" id="ARBA00022692"/>
    </source>
</evidence>
<evidence type="ECO:0000256" key="6">
    <source>
        <dbReference type="SAM" id="Phobius"/>
    </source>
</evidence>
<evidence type="ECO:0000256" key="2">
    <source>
        <dbReference type="ARBA" id="ARBA00022481"/>
    </source>
</evidence>
<keyword evidence="5 6" id="KW-0472">Membrane</keyword>
<gene>
    <name evidence="7" type="ORF">SAMN04488500_12290</name>
</gene>
<dbReference type="InterPro" id="IPR012902">
    <property type="entry name" value="N_methyl_site"/>
</dbReference>
<evidence type="ECO:0000313" key="7">
    <source>
        <dbReference type="EMBL" id="SMD06588.1"/>
    </source>
</evidence>
<dbReference type="STRING" id="112901.SAMN04488500_12290"/>
<dbReference type="PANTHER" id="PTHR30093">
    <property type="entry name" value="GENERAL SECRETION PATHWAY PROTEIN G"/>
    <property type="match status" value="1"/>
</dbReference>
<evidence type="ECO:0000256" key="1">
    <source>
        <dbReference type="ARBA" id="ARBA00004167"/>
    </source>
</evidence>
<keyword evidence="2" id="KW-0488">Methylation</keyword>
<name>A0A1W2EBY3_9FIRM</name>
<sequence>MFQDIRKSMKNQRGFTLVELLVVISILGILAAIAVPKFADSTTAANTAKVAADLRTIDSAVAMFQAQNASDPASIDALVTAGLLASLPVAPTSGQVFINTTASARPTTAYALEGTGSARRAVWGTGNTSDDFHR</sequence>
<protein>
    <submittedName>
        <fullName evidence="7">General secretion pathway protein G</fullName>
    </submittedName>
</protein>
<dbReference type="PRINTS" id="PR00813">
    <property type="entry name" value="BCTERIALGSPG"/>
</dbReference>
<dbReference type="SUPFAM" id="SSF54523">
    <property type="entry name" value="Pili subunits"/>
    <property type="match status" value="1"/>
</dbReference>
<reference evidence="7 8" key="1">
    <citation type="submission" date="2017-04" db="EMBL/GenBank/DDBJ databases">
        <authorList>
            <person name="Afonso C.L."/>
            <person name="Miller P.J."/>
            <person name="Scott M.A."/>
            <person name="Spackman E."/>
            <person name="Goraichik I."/>
            <person name="Dimitrov K.M."/>
            <person name="Suarez D.L."/>
            <person name="Swayne D.E."/>
        </authorList>
    </citation>
    <scope>NUCLEOTIDE SEQUENCE [LARGE SCALE GENOMIC DNA]</scope>
    <source>
        <strain evidence="7 8">DSM 5090</strain>
    </source>
</reference>
<dbReference type="Pfam" id="PF07963">
    <property type="entry name" value="N_methyl"/>
    <property type="match status" value="1"/>
</dbReference>
<dbReference type="PROSITE" id="PS00409">
    <property type="entry name" value="PROKAR_NTER_METHYL"/>
    <property type="match status" value="1"/>
</dbReference>
<dbReference type="Proteomes" id="UP000192738">
    <property type="component" value="Unassembled WGS sequence"/>
</dbReference>
<dbReference type="AlphaFoldDB" id="A0A1W2EBY3"/>
<organism evidence="7 8">
    <name type="scientific">Sporomusa malonica</name>
    <dbReference type="NCBI Taxonomy" id="112901"/>
    <lineage>
        <taxon>Bacteria</taxon>
        <taxon>Bacillati</taxon>
        <taxon>Bacillota</taxon>
        <taxon>Negativicutes</taxon>
        <taxon>Selenomonadales</taxon>
        <taxon>Sporomusaceae</taxon>
        <taxon>Sporomusa</taxon>
    </lineage>
</organism>
<evidence type="ECO:0000313" key="8">
    <source>
        <dbReference type="Proteomes" id="UP000192738"/>
    </source>
</evidence>
<feature type="transmembrane region" description="Helical" evidence="6">
    <location>
        <begin position="20"/>
        <end position="39"/>
    </location>
</feature>
<accession>A0A1W2EBY3</accession>